<feature type="transmembrane region" description="Helical" evidence="1">
    <location>
        <begin position="202"/>
        <end position="225"/>
    </location>
</feature>
<name>A0ABV2JMB4_9STRE</name>
<evidence type="ECO:0000313" key="3">
    <source>
        <dbReference type="Proteomes" id="UP001549055"/>
    </source>
</evidence>
<accession>A0ABV2JMB4</accession>
<dbReference type="EMBL" id="JBEPMK010000006">
    <property type="protein sequence ID" value="MET3645071.1"/>
    <property type="molecule type" value="Genomic_DNA"/>
</dbReference>
<dbReference type="Proteomes" id="UP001549055">
    <property type="component" value="Unassembled WGS sequence"/>
</dbReference>
<keyword evidence="1" id="KW-0472">Membrane</keyword>
<feature type="transmembrane region" description="Helical" evidence="1">
    <location>
        <begin position="161"/>
        <end position="190"/>
    </location>
</feature>
<reference evidence="2 3" key="1">
    <citation type="submission" date="2024-06" db="EMBL/GenBank/DDBJ databases">
        <title>Genomic Encyclopedia of Type Strains, Phase IV (KMG-IV): sequencing the most valuable type-strain genomes for metagenomic binning, comparative biology and taxonomic classification.</title>
        <authorList>
            <person name="Goeker M."/>
        </authorList>
    </citation>
    <scope>NUCLEOTIDE SEQUENCE [LARGE SCALE GENOMIC DNA]</scope>
    <source>
        <strain evidence="2 3">DSM 15349</strain>
    </source>
</reference>
<feature type="transmembrane region" description="Helical" evidence="1">
    <location>
        <begin position="231"/>
        <end position="250"/>
    </location>
</feature>
<gene>
    <name evidence="2" type="ORF">ABID27_001714</name>
</gene>
<proteinExistence type="predicted"/>
<organism evidence="2 3">
    <name type="scientific">Streptococcus gallinaceus</name>
    <dbReference type="NCBI Taxonomy" id="165758"/>
    <lineage>
        <taxon>Bacteria</taxon>
        <taxon>Bacillati</taxon>
        <taxon>Bacillota</taxon>
        <taxon>Bacilli</taxon>
        <taxon>Lactobacillales</taxon>
        <taxon>Streptococcaceae</taxon>
        <taxon>Streptococcus</taxon>
    </lineage>
</organism>
<feature type="transmembrane region" description="Helical" evidence="1">
    <location>
        <begin position="25"/>
        <end position="43"/>
    </location>
</feature>
<keyword evidence="3" id="KW-1185">Reference proteome</keyword>
<protein>
    <submittedName>
        <fullName evidence="2">Maltodextrin utilization protein YvdJ</fullName>
    </submittedName>
</protein>
<dbReference type="RefSeq" id="WP_354281556.1">
    <property type="nucleotide sequence ID" value="NZ_JBEPMK010000006.1"/>
</dbReference>
<sequence>MLPYPFSYFANTFSAQRIFAGRKRLNFWQGLLTSLFLIALLVFPNSLHIARMDSYPLDTMIPGIYSPLTPQVMDDLKQITITDGKLSYTGKDHGQVYFDETAHQLSGFSYQLATKQIILRNDDKTLAEISYKDLKTSDFQSRKELTQALSKAWFKTNRASITLLLITVSSLLLGVNFLILLLGASGILYLTKRSKLFDFTSFGQCVTFTLNCLGIPTLVACLTGLFGVQIANLITIQNVLFVLLLIWVFFKTKFKDQA</sequence>
<keyword evidence="1" id="KW-0812">Transmembrane</keyword>
<keyword evidence="1" id="KW-1133">Transmembrane helix</keyword>
<comment type="caution">
    <text evidence="2">The sequence shown here is derived from an EMBL/GenBank/DDBJ whole genome shotgun (WGS) entry which is preliminary data.</text>
</comment>
<evidence type="ECO:0000256" key="1">
    <source>
        <dbReference type="SAM" id="Phobius"/>
    </source>
</evidence>
<evidence type="ECO:0000313" key="2">
    <source>
        <dbReference type="EMBL" id="MET3645071.1"/>
    </source>
</evidence>